<dbReference type="Pfam" id="PF12937">
    <property type="entry name" value="F-box-like"/>
    <property type="match status" value="1"/>
</dbReference>
<dbReference type="InterPro" id="IPR001810">
    <property type="entry name" value="F-box_dom"/>
</dbReference>
<evidence type="ECO:0000256" key="1">
    <source>
        <dbReference type="ARBA" id="ARBA00002730"/>
    </source>
</evidence>
<dbReference type="GO" id="GO:0005737">
    <property type="term" value="C:cytoplasm"/>
    <property type="evidence" value="ECO:0007669"/>
    <property type="project" value="TreeGrafter"/>
</dbReference>
<dbReference type="Gene3D" id="2.130.10.10">
    <property type="entry name" value="YVTN repeat-like/Quinoprotein amine dehydrogenase"/>
    <property type="match status" value="1"/>
</dbReference>
<dbReference type="InterPro" id="IPR052121">
    <property type="entry name" value="F-box_SCF_Substrate_Recog"/>
</dbReference>
<dbReference type="SMART" id="SM00256">
    <property type="entry name" value="FBOX"/>
    <property type="match status" value="1"/>
</dbReference>
<evidence type="ECO:0000256" key="6">
    <source>
        <dbReference type="ARBA" id="ARBA00022786"/>
    </source>
</evidence>
<dbReference type="InterPro" id="IPR001680">
    <property type="entry name" value="WD40_rpt"/>
</dbReference>
<evidence type="ECO:0000256" key="7">
    <source>
        <dbReference type="ARBA" id="ARBA00030034"/>
    </source>
</evidence>
<dbReference type="Proteomes" id="UP000249789">
    <property type="component" value="Unassembled WGS sequence"/>
</dbReference>
<reference evidence="12 13" key="1">
    <citation type="submission" date="2018-02" db="EMBL/GenBank/DDBJ databases">
        <title>The genomes of Aspergillus section Nigri reveals drivers in fungal speciation.</title>
        <authorList>
            <consortium name="DOE Joint Genome Institute"/>
            <person name="Vesth T.C."/>
            <person name="Nybo J."/>
            <person name="Theobald S."/>
            <person name="Brandl J."/>
            <person name="Frisvad J.C."/>
            <person name="Nielsen K.F."/>
            <person name="Lyhne E.K."/>
            <person name="Kogle M.E."/>
            <person name="Kuo A."/>
            <person name="Riley R."/>
            <person name="Clum A."/>
            <person name="Nolan M."/>
            <person name="Lipzen A."/>
            <person name="Salamov A."/>
            <person name="Henrissat B."/>
            <person name="Wiebenga A."/>
            <person name="De vries R.P."/>
            <person name="Grigoriev I.V."/>
            <person name="Mortensen U.H."/>
            <person name="Andersen M.R."/>
            <person name="Baker S.E."/>
        </authorList>
    </citation>
    <scope>NUCLEOTIDE SEQUENCE [LARGE SCALE GENOMIC DNA]</scope>
    <source>
        <strain evidence="12 13">CBS 313.89</strain>
    </source>
</reference>
<feature type="domain" description="F-box" evidence="11">
    <location>
        <begin position="22"/>
        <end position="68"/>
    </location>
</feature>
<evidence type="ECO:0000256" key="2">
    <source>
        <dbReference type="ARBA" id="ARBA00004906"/>
    </source>
</evidence>
<dbReference type="PROSITE" id="PS50294">
    <property type="entry name" value="WD_REPEATS_REGION"/>
    <property type="match status" value="1"/>
</dbReference>
<evidence type="ECO:0000256" key="3">
    <source>
        <dbReference type="ARBA" id="ARBA00007968"/>
    </source>
</evidence>
<feature type="compositionally biased region" description="Polar residues" evidence="10">
    <location>
        <begin position="490"/>
        <end position="504"/>
    </location>
</feature>
<dbReference type="VEuPathDB" id="FungiDB:BO72DRAFT_11934"/>
<dbReference type="SUPFAM" id="SSF50978">
    <property type="entry name" value="WD40 repeat-like"/>
    <property type="match status" value="1"/>
</dbReference>
<protein>
    <recommendedName>
        <fullName evidence="5">Probable E3 ubiquitin ligase complex SCF subunit sconB</fullName>
    </recommendedName>
    <alternativeName>
        <fullName evidence="8">Sulfur controller B</fullName>
    </alternativeName>
    <alternativeName>
        <fullName evidence="7">Sulfur metabolite repression control protein B</fullName>
    </alternativeName>
</protein>
<dbReference type="InterPro" id="IPR036047">
    <property type="entry name" value="F-box-like_dom_sf"/>
</dbReference>
<evidence type="ECO:0000256" key="5">
    <source>
        <dbReference type="ARBA" id="ARBA00015819"/>
    </source>
</evidence>
<evidence type="ECO:0000256" key="8">
    <source>
        <dbReference type="ARBA" id="ARBA00032113"/>
    </source>
</evidence>
<keyword evidence="9" id="KW-0853">WD repeat</keyword>
<dbReference type="RefSeq" id="XP_040804114.1">
    <property type="nucleotide sequence ID" value="XM_040938998.1"/>
</dbReference>
<evidence type="ECO:0000259" key="11">
    <source>
        <dbReference type="PROSITE" id="PS50181"/>
    </source>
</evidence>
<comment type="function">
    <text evidence="1">Component of the SCF(sconB) E3 ubiquitin ligase complex involved in the regulation of sulfur metabolite repression, probably by mediating the inactivation or degradation of the metR transcription factor.</text>
</comment>
<proteinExistence type="inferred from homology"/>
<gene>
    <name evidence="12" type="ORF">BO72DRAFT_11934</name>
</gene>
<comment type="subunit">
    <text evidence="4">Component of the SCF(sconB) E3 ubiquitin ligase complex.</text>
</comment>
<evidence type="ECO:0000313" key="13">
    <source>
        <dbReference type="Proteomes" id="UP000249789"/>
    </source>
</evidence>
<keyword evidence="13" id="KW-1185">Reference proteome</keyword>
<organism evidence="12 13">
    <name type="scientific">Aspergillus fijiensis CBS 313.89</name>
    <dbReference type="NCBI Taxonomy" id="1448319"/>
    <lineage>
        <taxon>Eukaryota</taxon>
        <taxon>Fungi</taxon>
        <taxon>Dikarya</taxon>
        <taxon>Ascomycota</taxon>
        <taxon>Pezizomycotina</taxon>
        <taxon>Eurotiomycetes</taxon>
        <taxon>Eurotiomycetidae</taxon>
        <taxon>Eurotiales</taxon>
        <taxon>Aspergillaceae</taxon>
        <taxon>Aspergillus</taxon>
    </lineage>
</organism>
<dbReference type="AlphaFoldDB" id="A0A8G1W4F2"/>
<feature type="region of interest" description="Disordered" evidence="10">
    <location>
        <begin position="1"/>
        <end position="21"/>
    </location>
</feature>
<evidence type="ECO:0000256" key="4">
    <source>
        <dbReference type="ARBA" id="ARBA00011725"/>
    </source>
</evidence>
<dbReference type="PANTHER" id="PTHR46550:SF1">
    <property type="entry name" value="F-BOX PROTEIN 3"/>
    <property type="match status" value="1"/>
</dbReference>
<dbReference type="InterPro" id="IPR036322">
    <property type="entry name" value="WD40_repeat_dom_sf"/>
</dbReference>
<dbReference type="EMBL" id="KZ824630">
    <property type="protein sequence ID" value="RAK80104.1"/>
    <property type="molecule type" value="Genomic_DNA"/>
</dbReference>
<evidence type="ECO:0000313" key="12">
    <source>
        <dbReference type="EMBL" id="RAK80104.1"/>
    </source>
</evidence>
<comment type="similarity">
    <text evidence="3">Belongs to the WD repeat MET30/SCONB/SCON-2 family.</text>
</comment>
<comment type="pathway">
    <text evidence="2">Protein modification; protein ubiquitination.</text>
</comment>
<dbReference type="PROSITE" id="PS50181">
    <property type="entry name" value="FBOX"/>
    <property type="match status" value="1"/>
</dbReference>
<dbReference type="PROSITE" id="PS50082">
    <property type="entry name" value="WD_REPEATS_2"/>
    <property type="match status" value="1"/>
</dbReference>
<dbReference type="Gene3D" id="1.20.1280.50">
    <property type="match status" value="1"/>
</dbReference>
<dbReference type="GeneID" id="63856331"/>
<accession>A0A8G1W4F2</accession>
<sequence>MSKRHYEDGNPAPLPSKRGRQPNIISSLSDEILLHILSFLPVPSLIACQRLSCRFKALAEDSEIWKRHYYHRWIRPRLANVKRTVFSHSEVRYSPKVSTWLDHGHFADEGRSMDWKGQYRLRHNWSKGICRVTELESSHPYGRSALVAFCAGNIFTVDRDNWLRAKSTKIPAYYLAEISLAKLRTPLAALPTAMTAMVGSRSNTIEVVVGFEDGHFGIYNLDIAASALEFRTTCAGSTSGSITTIASLYPYILLASDHKALSLFKITTESDARSRLLPKEPALLSCLEADSILEPLSISIRSVGSDIISSIVYSFYHVGCGWSLGIQELHFSLSDLQQKCSRLTTTVDSQYGVCPPLGQIYSGIDTPCAWGATNTKGGLCMRPAEPAIHHQETPTSVSYSHPYLITSHTDNTLTVYLVVSTSASLYVKGAQRLWGHTSSVSAVQVSDRGRAVSVSSRGDEVRVWELEALVSAFGRQRARRHGKSIRVSPGNRQSDVSELRSSSPTKANALLQTTGLPYHMPEISGCIGFDDQCVLLLRGDGLDVHMLECYDFT</sequence>
<dbReference type="SUPFAM" id="SSF81383">
    <property type="entry name" value="F-box domain"/>
    <property type="match status" value="1"/>
</dbReference>
<evidence type="ECO:0000256" key="9">
    <source>
        <dbReference type="PROSITE-ProRule" id="PRU00221"/>
    </source>
</evidence>
<dbReference type="PANTHER" id="PTHR46550">
    <property type="entry name" value="F-BOX ONLY PROTEIN 3"/>
    <property type="match status" value="1"/>
</dbReference>
<dbReference type="OrthoDB" id="3219396at2759"/>
<feature type="repeat" description="WD" evidence="9">
    <location>
        <begin position="433"/>
        <end position="467"/>
    </location>
</feature>
<name>A0A8G1W4F2_9EURO</name>
<feature type="region of interest" description="Disordered" evidence="10">
    <location>
        <begin position="481"/>
        <end position="504"/>
    </location>
</feature>
<keyword evidence="6" id="KW-0833">Ubl conjugation pathway</keyword>
<dbReference type="Pfam" id="PF25499">
    <property type="entry name" value="Beta-prop_pof12"/>
    <property type="match status" value="1"/>
</dbReference>
<evidence type="ECO:0000256" key="10">
    <source>
        <dbReference type="SAM" id="MobiDB-lite"/>
    </source>
</evidence>
<dbReference type="InterPro" id="IPR015943">
    <property type="entry name" value="WD40/YVTN_repeat-like_dom_sf"/>
</dbReference>